<proteinExistence type="predicted"/>
<evidence type="ECO:0000313" key="2">
    <source>
        <dbReference type="EMBL" id="CAK0864703.1"/>
    </source>
</evidence>
<name>A0ABN9UXA8_9DINO</name>
<reference evidence="2" key="1">
    <citation type="submission" date="2023-10" db="EMBL/GenBank/DDBJ databases">
        <authorList>
            <person name="Chen Y."/>
            <person name="Shah S."/>
            <person name="Dougan E. K."/>
            <person name="Thang M."/>
            <person name="Chan C."/>
        </authorList>
    </citation>
    <scope>NUCLEOTIDE SEQUENCE [LARGE SCALE GENOMIC DNA]</scope>
</reference>
<comment type="caution">
    <text evidence="2">The sequence shown here is derived from an EMBL/GenBank/DDBJ whole genome shotgun (WGS) entry which is preliminary data.</text>
</comment>
<feature type="compositionally biased region" description="Low complexity" evidence="1">
    <location>
        <begin position="79"/>
        <end position="89"/>
    </location>
</feature>
<evidence type="ECO:0000313" key="3">
    <source>
        <dbReference type="Proteomes" id="UP001189429"/>
    </source>
</evidence>
<evidence type="ECO:0000256" key="1">
    <source>
        <dbReference type="SAM" id="MobiDB-lite"/>
    </source>
</evidence>
<protein>
    <submittedName>
        <fullName evidence="2">Uncharacterized protein</fullName>
    </submittedName>
</protein>
<dbReference type="Proteomes" id="UP001189429">
    <property type="component" value="Unassembled WGS sequence"/>
</dbReference>
<accession>A0ABN9UXA8</accession>
<keyword evidence="3" id="KW-1185">Reference proteome</keyword>
<dbReference type="EMBL" id="CAUYUJ010016391">
    <property type="protein sequence ID" value="CAK0864703.1"/>
    <property type="molecule type" value="Genomic_DNA"/>
</dbReference>
<sequence>MSAGDSFWDDLGHDDELMRVNLPLEALLEAQIDGTPSTEELGSSLRRRCGVAAGGDESRSPGDSNLQTPKIRRGGLGGTSLSTQESSSKTSPKVAKVKLCPGCWRLKGKDFSFLVRMETAEFPNNGGSWCCLCVNLHRTVYMNDRTLTEMHDWIKVKENAEDFLLNLIAFLMLMQEGARKITVAMISARRAQFSNVMAMISMPTVPSIVMPLIEFLQEPNRPPICEMNLITMRINGVFSVGVFVPQGDLPPDLTVHRASPPGLSLLYKTLASQNKVERDLVSGALAVEDVPDLGASQPPDATKAIVPAAPRSKPMSRAEHKFEAQIRATEPTVNLFKYDSWLVLVKESMFTDIVRRWSNLHSEFGAQGLHSLVESVEAYDVGLRRVKSFLKEHRDYRKTRFNIDRFKTLHERLEQVEQFFVTTCSIEVAPTLQLEFAKSKYFVAISRSDDDDDVSIAEPFEHLTSVVVPAFKRHLKGDFLTSDERIAVDTTFPDTWLRHLLFQTMKEAAGAITNVHADGWFESLADDFGAVTASIEASWCVELDVAQIFQEWALLCSLFGSGARPPRCTTGQIKQAIDALESKPSLRPMKEFFSKSEACMAAMAHASGMVARSSSDSLGDGKAQTARKYLSSSALPKCTGSAAMENAAIITKLSAIADNSAIRVLREASHVMTEALGLWSDVRLSEMLGEVKSFIEDVEQLLNTMEVSMCFNLLKATGGESLKDHAAGCDSEVPDSESRTSRSLTDARILTEKVELCERALACVVPETEYREGLEKWCHWLNKNAREAGLPNSYIDEKISIVNATCVENSKTREVMANAFHQIGELSNYTVPSSMDDAVTEFTDMMGRGMEAGSFLNKAVHLMSMGNALASARIFDLPRGPLGETGYAFDDSEGDPFGAEHVVKGPVMTWDLASDMPSDVLSWSIFKVLPTSLAGVMSIVYGKFDITAVWPDANDFPCELDAAEMGADVVKSNTFGSMTKMTLGQLKALYSHCTSDQYASSFEPHVLADLFKKLVTMVAGPGGGVLTFSCVHGDVEVKMSPDKTMRYNDTRVWCSEVCAAMKLFNGLAQSKALLDGAQASCILKVALDRGSDAIAKLRLSLDGDGGSSENEAEGDAHGQAVTNELRWTHCASIVFTAIKKFVIIEVRDAVTGVATALEAMMPNRHLMVSDTTYNKSATKKGLLDWKGREQLADDSVQMFRDIKGLKATFDSFKFGSDVSIESVCGKDEMGYIRTVYEASKALVHIIAACSAIQEMRGKPQVDEATRILSSKGKDVLPSPLVKELQAIATGSEKPAKRLKSS</sequence>
<organism evidence="2 3">
    <name type="scientific">Prorocentrum cordatum</name>
    <dbReference type="NCBI Taxonomy" id="2364126"/>
    <lineage>
        <taxon>Eukaryota</taxon>
        <taxon>Sar</taxon>
        <taxon>Alveolata</taxon>
        <taxon>Dinophyceae</taxon>
        <taxon>Prorocentrales</taxon>
        <taxon>Prorocentraceae</taxon>
        <taxon>Prorocentrum</taxon>
    </lineage>
</organism>
<feature type="region of interest" description="Disordered" evidence="1">
    <location>
        <begin position="50"/>
        <end position="89"/>
    </location>
</feature>
<gene>
    <name evidence="2" type="ORF">PCOR1329_LOCUS52494</name>
</gene>